<feature type="transmembrane region" description="Helical" evidence="6">
    <location>
        <begin position="170"/>
        <end position="190"/>
    </location>
</feature>
<feature type="transmembrane region" description="Helical" evidence="6">
    <location>
        <begin position="376"/>
        <end position="397"/>
    </location>
</feature>
<feature type="domain" description="Major facilitator superfamily (MFS) profile" evidence="7">
    <location>
        <begin position="13"/>
        <end position="402"/>
    </location>
</feature>
<evidence type="ECO:0000313" key="8">
    <source>
        <dbReference type="EMBL" id="MBT2188199.1"/>
    </source>
</evidence>
<reference evidence="8" key="1">
    <citation type="submission" date="2021-05" db="EMBL/GenBank/DDBJ databases">
        <title>Genome of Sphingobium sp. strain.</title>
        <authorList>
            <person name="Fan R."/>
        </authorList>
    </citation>
    <scope>NUCLEOTIDE SEQUENCE</scope>
    <source>
        <strain evidence="8">H33</strain>
    </source>
</reference>
<proteinExistence type="predicted"/>
<feature type="transmembrane region" description="Helical" evidence="6">
    <location>
        <begin position="346"/>
        <end position="370"/>
    </location>
</feature>
<keyword evidence="9" id="KW-1185">Reference proteome</keyword>
<accession>A0A9X1DE43</accession>
<dbReference type="SUPFAM" id="SSF103473">
    <property type="entry name" value="MFS general substrate transporter"/>
    <property type="match status" value="1"/>
</dbReference>
<gene>
    <name evidence="8" type="ORF">KK488_14685</name>
</gene>
<evidence type="ECO:0000256" key="3">
    <source>
        <dbReference type="ARBA" id="ARBA00022692"/>
    </source>
</evidence>
<keyword evidence="3 6" id="KW-0812">Transmembrane</keyword>
<dbReference type="Gene3D" id="1.20.1250.20">
    <property type="entry name" value="MFS general substrate transporter like domains"/>
    <property type="match status" value="2"/>
</dbReference>
<dbReference type="EMBL" id="JAHGAW010000009">
    <property type="protein sequence ID" value="MBT2188199.1"/>
    <property type="molecule type" value="Genomic_DNA"/>
</dbReference>
<keyword evidence="5 6" id="KW-0472">Membrane</keyword>
<dbReference type="PROSITE" id="PS50850">
    <property type="entry name" value="MFS"/>
    <property type="match status" value="1"/>
</dbReference>
<evidence type="ECO:0000256" key="1">
    <source>
        <dbReference type="ARBA" id="ARBA00004651"/>
    </source>
</evidence>
<evidence type="ECO:0000256" key="2">
    <source>
        <dbReference type="ARBA" id="ARBA00022475"/>
    </source>
</evidence>
<dbReference type="AlphaFoldDB" id="A0A9X1DE43"/>
<keyword evidence="4 6" id="KW-1133">Transmembrane helix</keyword>
<feature type="transmembrane region" description="Helical" evidence="6">
    <location>
        <begin position="109"/>
        <end position="129"/>
    </location>
</feature>
<dbReference type="InterPro" id="IPR020846">
    <property type="entry name" value="MFS_dom"/>
</dbReference>
<protein>
    <submittedName>
        <fullName evidence="8">MFS transporter</fullName>
    </submittedName>
</protein>
<feature type="transmembrane region" description="Helical" evidence="6">
    <location>
        <begin position="312"/>
        <end position="334"/>
    </location>
</feature>
<dbReference type="InterPro" id="IPR011701">
    <property type="entry name" value="MFS"/>
</dbReference>
<evidence type="ECO:0000313" key="9">
    <source>
        <dbReference type="Proteomes" id="UP001138757"/>
    </source>
</evidence>
<comment type="caution">
    <text evidence="8">The sequence shown here is derived from an EMBL/GenBank/DDBJ whole genome shotgun (WGS) entry which is preliminary data.</text>
</comment>
<evidence type="ECO:0000256" key="6">
    <source>
        <dbReference type="SAM" id="Phobius"/>
    </source>
</evidence>
<evidence type="ECO:0000256" key="4">
    <source>
        <dbReference type="ARBA" id="ARBA00022989"/>
    </source>
</evidence>
<evidence type="ECO:0000256" key="5">
    <source>
        <dbReference type="ARBA" id="ARBA00023136"/>
    </source>
</evidence>
<feature type="transmembrane region" description="Helical" evidence="6">
    <location>
        <begin position="12"/>
        <end position="29"/>
    </location>
</feature>
<feature type="transmembrane region" description="Helical" evidence="6">
    <location>
        <begin position="80"/>
        <end position="103"/>
    </location>
</feature>
<feature type="transmembrane region" description="Helical" evidence="6">
    <location>
        <begin position="49"/>
        <end position="68"/>
    </location>
</feature>
<feature type="transmembrane region" description="Helical" evidence="6">
    <location>
        <begin position="222"/>
        <end position="247"/>
    </location>
</feature>
<dbReference type="GO" id="GO:0005886">
    <property type="term" value="C:plasma membrane"/>
    <property type="evidence" value="ECO:0007669"/>
    <property type="project" value="UniProtKB-SubCell"/>
</dbReference>
<dbReference type="PANTHER" id="PTHR43124:SF3">
    <property type="entry name" value="CHLORAMPHENICOL EFFLUX PUMP RV0191"/>
    <property type="match status" value="1"/>
</dbReference>
<dbReference type="Proteomes" id="UP001138757">
    <property type="component" value="Unassembled WGS sequence"/>
</dbReference>
<comment type="subcellular location">
    <subcellularLocation>
        <location evidence="1">Cell membrane</location>
        <topology evidence="1">Multi-pass membrane protein</topology>
    </subcellularLocation>
</comment>
<organism evidence="8 9">
    <name type="scientific">Sphingobium nicotianae</name>
    <dbReference type="NCBI Taxonomy" id="2782607"/>
    <lineage>
        <taxon>Bacteria</taxon>
        <taxon>Pseudomonadati</taxon>
        <taxon>Pseudomonadota</taxon>
        <taxon>Alphaproteobacteria</taxon>
        <taxon>Sphingomonadales</taxon>
        <taxon>Sphingomonadaceae</taxon>
        <taxon>Sphingobium</taxon>
    </lineage>
</organism>
<feature type="transmembrane region" description="Helical" evidence="6">
    <location>
        <begin position="259"/>
        <end position="280"/>
    </location>
</feature>
<keyword evidence="2" id="KW-1003">Cell membrane</keyword>
<dbReference type="InterPro" id="IPR036259">
    <property type="entry name" value="MFS_trans_sf"/>
</dbReference>
<evidence type="ECO:0000259" key="7">
    <source>
        <dbReference type="PROSITE" id="PS50850"/>
    </source>
</evidence>
<name>A0A9X1DE43_9SPHN</name>
<dbReference type="PANTHER" id="PTHR43124">
    <property type="entry name" value="PURINE EFFLUX PUMP PBUE"/>
    <property type="match status" value="1"/>
</dbReference>
<feature type="transmembrane region" description="Helical" evidence="6">
    <location>
        <begin position="141"/>
        <end position="164"/>
    </location>
</feature>
<feature type="transmembrane region" description="Helical" evidence="6">
    <location>
        <begin position="287"/>
        <end position="306"/>
    </location>
</feature>
<dbReference type="InterPro" id="IPR050189">
    <property type="entry name" value="MFS_Efflux_Transporters"/>
</dbReference>
<sequence length="413" mass="43464">MASQRKTGYELRVVLLLGLAYGFAFYDRMTMAFLSPFVVKDLGLNNTQVGALGSGLSLTWALGAYFIGRWSDSIGKRKPFLLAALLIFSLSSVLSGLSANFWTLLASRVIMGAAEGPFLPICLAIIAAASAPQRRGLNSGIVQNGFGSLLGNALAPLLVVAIAVQYGWRASFFTAGIPGLILLLVIWKYIDEPPAAPTDLAPPAPGEKSTDGFFAMLAHRNIVLCAIISCLGVGSIVLGSIFLPLFLTQVRGYKPETMANIMAILGLCPAIGGVVVTWLSDRIGRRTPMILFGLLMTLCPLAAMYVTGSIVAMTALMFVSWIGIGIFPLFMGVIPAETLAFRNTAAAMGIVVAIGEIFGGVFAPILSGWIADQSSLYLPLAIQAGMSLACGLVAIGLRETNPAVLARRGLATA</sequence>
<dbReference type="RefSeq" id="WP_214624451.1">
    <property type="nucleotide sequence ID" value="NZ_JAHGAW010000009.1"/>
</dbReference>
<dbReference type="GO" id="GO:0022857">
    <property type="term" value="F:transmembrane transporter activity"/>
    <property type="evidence" value="ECO:0007669"/>
    <property type="project" value="InterPro"/>
</dbReference>
<dbReference type="Pfam" id="PF07690">
    <property type="entry name" value="MFS_1"/>
    <property type="match status" value="1"/>
</dbReference>